<keyword evidence="5" id="KW-0812">Transmembrane</keyword>
<dbReference type="EMBL" id="AP021888">
    <property type="protein sequence ID" value="BBP44287.1"/>
    <property type="molecule type" value="Genomic_DNA"/>
</dbReference>
<name>A0A6F8PQI1_9GAMM</name>
<dbReference type="InterPro" id="IPR003423">
    <property type="entry name" value="OMP_efflux"/>
</dbReference>
<keyword evidence="7" id="KW-0998">Cell outer membrane</keyword>
<keyword evidence="3" id="KW-0813">Transport</keyword>
<comment type="similarity">
    <text evidence="2">Belongs to the outer membrane factor (OMF) (TC 1.B.17) family.</text>
</comment>
<keyword evidence="10" id="KW-1185">Reference proteome</keyword>
<dbReference type="Pfam" id="PF02321">
    <property type="entry name" value="OEP"/>
    <property type="match status" value="2"/>
</dbReference>
<organism evidence="9 10">
    <name type="scientific">Thiosulfativibrio zosterae</name>
    <dbReference type="NCBI Taxonomy" id="2675053"/>
    <lineage>
        <taxon>Bacteria</taxon>
        <taxon>Pseudomonadati</taxon>
        <taxon>Pseudomonadota</taxon>
        <taxon>Gammaproteobacteria</taxon>
        <taxon>Thiotrichales</taxon>
        <taxon>Piscirickettsiaceae</taxon>
        <taxon>Thiosulfativibrio</taxon>
    </lineage>
</organism>
<dbReference type="AlphaFoldDB" id="A0A6F8PQI1"/>
<dbReference type="GO" id="GO:0009279">
    <property type="term" value="C:cell outer membrane"/>
    <property type="evidence" value="ECO:0007669"/>
    <property type="project" value="UniProtKB-SubCell"/>
</dbReference>
<proteinExistence type="inferred from homology"/>
<dbReference type="GO" id="GO:1990281">
    <property type="term" value="C:efflux pump complex"/>
    <property type="evidence" value="ECO:0007669"/>
    <property type="project" value="TreeGrafter"/>
</dbReference>
<evidence type="ECO:0000256" key="2">
    <source>
        <dbReference type="ARBA" id="ARBA00007613"/>
    </source>
</evidence>
<dbReference type="KEGG" id="tzo:THMIRHAT_20330"/>
<dbReference type="RefSeq" id="WP_173292018.1">
    <property type="nucleotide sequence ID" value="NZ_AP021888.1"/>
</dbReference>
<gene>
    <name evidence="9" type="primary">tolC</name>
    <name evidence="9" type="ORF">THMIRHAT_20330</name>
</gene>
<evidence type="ECO:0000256" key="5">
    <source>
        <dbReference type="ARBA" id="ARBA00022692"/>
    </source>
</evidence>
<keyword evidence="8" id="KW-0732">Signal</keyword>
<dbReference type="InterPro" id="IPR051906">
    <property type="entry name" value="TolC-like"/>
</dbReference>
<accession>A0A6F8PQI1</accession>
<protein>
    <submittedName>
        <fullName evidence="9">Outer membrane protein TolC</fullName>
    </submittedName>
</protein>
<evidence type="ECO:0000256" key="7">
    <source>
        <dbReference type="ARBA" id="ARBA00023237"/>
    </source>
</evidence>
<evidence type="ECO:0000313" key="10">
    <source>
        <dbReference type="Proteomes" id="UP000501466"/>
    </source>
</evidence>
<evidence type="ECO:0000313" key="9">
    <source>
        <dbReference type="EMBL" id="BBP44287.1"/>
    </source>
</evidence>
<dbReference type="Gene3D" id="1.20.1600.10">
    <property type="entry name" value="Outer membrane efflux proteins (OEP)"/>
    <property type="match status" value="1"/>
</dbReference>
<feature type="chain" id="PRO_5026174849" evidence="8">
    <location>
        <begin position="22"/>
        <end position="442"/>
    </location>
</feature>
<evidence type="ECO:0000256" key="4">
    <source>
        <dbReference type="ARBA" id="ARBA00022452"/>
    </source>
</evidence>
<evidence type="ECO:0000256" key="3">
    <source>
        <dbReference type="ARBA" id="ARBA00022448"/>
    </source>
</evidence>
<dbReference type="PANTHER" id="PTHR30026">
    <property type="entry name" value="OUTER MEMBRANE PROTEIN TOLC"/>
    <property type="match status" value="1"/>
</dbReference>
<evidence type="ECO:0000256" key="1">
    <source>
        <dbReference type="ARBA" id="ARBA00004442"/>
    </source>
</evidence>
<dbReference type="Proteomes" id="UP000501466">
    <property type="component" value="Chromosome"/>
</dbReference>
<keyword evidence="6" id="KW-0472">Membrane</keyword>
<reference evidence="10" key="1">
    <citation type="submission" date="2019-11" db="EMBL/GenBank/DDBJ databases">
        <title>Isolation and characterization of two novel species in the genus Thiomicrorhabdus.</title>
        <authorList>
            <person name="Mochizuki J."/>
            <person name="Kojima H."/>
            <person name="Fukui M."/>
        </authorList>
    </citation>
    <scope>NUCLEOTIDE SEQUENCE [LARGE SCALE GENOMIC DNA]</scope>
    <source>
        <strain evidence="10">AkT22</strain>
    </source>
</reference>
<dbReference type="PANTHER" id="PTHR30026:SF20">
    <property type="entry name" value="OUTER MEMBRANE PROTEIN TOLC"/>
    <property type="match status" value="1"/>
</dbReference>
<comment type="subcellular location">
    <subcellularLocation>
        <location evidence="1">Cell outer membrane</location>
    </subcellularLocation>
</comment>
<dbReference type="GO" id="GO:0015562">
    <property type="term" value="F:efflux transmembrane transporter activity"/>
    <property type="evidence" value="ECO:0007669"/>
    <property type="project" value="InterPro"/>
</dbReference>
<keyword evidence="4" id="KW-1134">Transmembrane beta strand</keyword>
<sequence>MKKNFLIFMVLKLLTPAFAEAIEPKLNLSIDKAFEMTLENNDLLSSRKAQMVADQESLNQAWAGVYPSVSISGVYGAGEYSTTYTPNTSDTFNRYGVQIVQPIFSDRKFEYISRQSTFADYSKINYQFETQKTLLDMTYAFLDLAKSQRLVETYRAELEDHKVKFVGLEAMLERGLATKMDVLEAQAKQDDILASLKGAESTELQNRKKLERLLGGKTIQSVIIDETLWQRARKWVEFSNWSDLAKDASLNLRIARYNVQLAKQDSNLEKSSYYPEVNLRAAIDNTDSYESTFRDNKKIQLEMTWPLYEGGSTNSKVRASNQKILSQQLALQDAEKMLNVQINEVVTGLMSSVANIDALDKSVTSNKLYLDSAEKGLSYGLRGVFDILDAKTRIYDTERRMVNEIYGNLRGQFELLFLLGKLDEEHLSQYLQKDFTPDLLNP</sequence>
<evidence type="ECO:0000256" key="6">
    <source>
        <dbReference type="ARBA" id="ARBA00023136"/>
    </source>
</evidence>
<dbReference type="SUPFAM" id="SSF56954">
    <property type="entry name" value="Outer membrane efflux proteins (OEP)"/>
    <property type="match status" value="1"/>
</dbReference>
<evidence type="ECO:0000256" key="8">
    <source>
        <dbReference type="SAM" id="SignalP"/>
    </source>
</evidence>
<feature type="signal peptide" evidence="8">
    <location>
        <begin position="1"/>
        <end position="21"/>
    </location>
</feature>
<dbReference type="GO" id="GO:0015288">
    <property type="term" value="F:porin activity"/>
    <property type="evidence" value="ECO:0007669"/>
    <property type="project" value="TreeGrafter"/>
</dbReference>